<dbReference type="AlphaFoldDB" id="A0AA35VS05"/>
<dbReference type="Proteomes" id="UP001177003">
    <property type="component" value="Chromosome 0"/>
</dbReference>
<evidence type="ECO:0000313" key="2">
    <source>
        <dbReference type="Proteomes" id="UP001177003"/>
    </source>
</evidence>
<dbReference type="PANTHER" id="PTHR34665:SF4">
    <property type="entry name" value="DUF3741 DOMAIN-CONTAINING PROTEIN"/>
    <property type="match status" value="1"/>
</dbReference>
<name>A0AA35VS05_LACSI</name>
<keyword evidence="2" id="KW-1185">Reference proteome</keyword>
<reference evidence="1" key="1">
    <citation type="submission" date="2023-04" db="EMBL/GenBank/DDBJ databases">
        <authorList>
            <person name="Vijverberg K."/>
            <person name="Xiong W."/>
            <person name="Schranz E."/>
        </authorList>
    </citation>
    <scope>NUCLEOTIDE SEQUENCE</scope>
</reference>
<protein>
    <submittedName>
        <fullName evidence="1">Uncharacterized protein</fullName>
    </submittedName>
</protein>
<dbReference type="PANTHER" id="PTHR34665">
    <property type="entry name" value="DUF3741 DOMAIN-CONTAINING PROTEIN"/>
    <property type="match status" value="1"/>
</dbReference>
<dbReference type="EMBL" id="OX465086">
    <property type="protein sequence ID" value="CAI9265378.1"/>
    <property type="molecule type" value="Genomic_DNA"/>
</dbReference>
<accession>A0AA35VS05</accession>
<gene>
    <name evidence="1" type="ORF">LSALG_LOCUS5986</name>
</gene>
<evidence type="ECO:0000313" key="1">
    <source>
        <dbReference type="EMBL" id="CAI9265378.1"/>
    </source>
</evidence>
<organism evidence="1 2">
    <name type="scientific">Lactuca saligna</name>
    <name type="common">Willowleaf lettuce</name>
    <dbReference type="NCBI Taxonomy" id="75948"/>
    <lineage>
        <taxon>Eukaryota</taxon>
        <taxon>Viridiplantae</taxon>
        <taxon>Streptophyta</taxon>
        <taxon>Embryophyta</taxon>
        <taxon>Tracheophyta</taxon>
        <taxon>Spermatophyta</taxon>
        <taxon>Magnoliopsida</taxon>
        <taxon>eudicotyledons</taxon>
        <taxon>Gunneridae</taxon>
        <taxon>Pentapetalae</taxon>
        <taxon>asterids</taxon>
        <taxon>campanulids</taxon>
        <taxon>Asterales</taxon>
        <taxon>Asteraceae</taxon>
        <taxon>Cichorioideae</taxon>
        <taxon>Cichorieae</taxon>
        <taxon>Lactucinae</taxon>
        <taxon>Lactuca</taxon>
    </lineage>
</organism>
<sequence>MSIKEHTEENSNELVLVKVAAWNLSEQTTVSKINYTGSCDLVVGSSRYKQEAMNEAHEDHTRVSTRHLNNPLFSTISTDSSLLDKYEIERISKDIERYLQFSCDKYYCGKSVDGVHVAGSRRIVPLMEKDSRGTKAKRINTQRKWCRPMYELCGSVKGDVVENVCLATERRRKANKKHIPMAGDWNFHRNDT</sequence>
<proteinExistence type="predicted"/>